<feature type="chain" id="PRO_5021891884" evidence="2">
    <location>
        <begin position="24"/>
        <end position="363"/>
    </location>
</feature>
<dbReference type="AlphaFoldDB" id="A0A562SRL4"/>
<dbReference type="OrthoDB" id="639821at2"/>
<dbReference type="EMBL" id="VLLE01000003">
    <property type="protein sequence ID" value="TWI83654.1"/>
    <property type="molecule type" value="Genomic_DNA"/>
</dbReference>
<keyword evidence="4" id="KW-1185">Reference proteome</keyword>
<comment type="caution">
    <text evidence="3">The sequence shown here is derived from an EMBL/GenBank/DDBJ whole genome shotgun (WGS) entry which is preliminary data.</text>
</comment>
<evidence type="ECO:0000313" key="3">
    <source>
        <dbReference type="EMBL" id="TWI83654.1"/>
    </source>
</evidence>
<feature type="region of interest" description="Disordered" evidence="1">
    <location>
        <begin position="189"/>
        <end position="214"/>
    </location>
</feature>
<evidence type="ECO:0000313" key="4">
    <source>
        <dbReference type="Proteomes" id="UP000316167"/>
    </source>
</evidence>
<keyword evidence="2" id="KW-0732">Signal</keyword>
<evidence type="ECO:0000256" key="2">
    <source>
        <dbReference type="SAM" id="SignalP"/>
    </source>
</evidence>
<dbReference type="Proteomes" id="UP000316167">
    <property type="component" value="Unassembled WGS sequence"/>
</dbReference>
<proteinExistence type="predicted"/>
<dbReference type="RefSeq" id="WP_144885949.1">
    <property type="nucleotide sequence ID" value="NZ_VLLE01000003.1"/>
</dbReference>
<protein>
    <submittedName>
        <fullName evidence="3">Uncharacterized protein</fullName>
    </submittedName>
</protein>
<organism evidence="3 4">
    <name type="scientific">Lacibacter cauensis</name>
    <dbReference type="NCBI Taxonomy" id="510947"/>
    <lineage>
        <taxon>Bacteria</taxon>
        <taxon>Pseudomonadati</taxon>
        <taxon>Bacteroidota</taxon>
        <taxon>Chitinophagia</taxon>
        <taxon>Chitinophagales</taxon>
        <taxon>Chitinophagaceae</taxon>
        <taxon>Lacibacter</taxon>
    </lineage>
</organism>
<sequence length="363" mass="40749">MKLRFVYLLAVLFLLGTTTQAQMITGVWKGKVGNGLRPGRLELKLIQRGDSLFGTSYYYESANNYRRYAVKGYFNNQTNEVVWWDDELIEAKTGRINITSPGTVPLLMEADFNCPGAGIMMLDGKAVTKEEQKNKGDLHLDKVEQPQFNDEWNFVIDNYTVGANDPYFIDSVAAIHKVTKQPEVIAATPPPSVVTEQPKREEPKPEPVVVQQQPTIPKETKPVVKTANKPPVKEPAVVTTKPPTITEKFIERKKVLTTELPLLGDTIEIHFYDNAEIDGDSISLFMNNRLVFEHVKLSDKPHVVKFAVKELSETNELVMVAENLGAIPPNTSYMIAYVNGVRYSANLESTENSSAMIKFVKKE</sequence>
<reference evidence="3 4" key="1">
    <citation type="journal article" date="2015" name="Stand. Genomic Sci.">
        <title>Genomic Encyclopedia of Bacterial and Archaeal Type Strains, Phase III: the genomes of soil and plant-associated and newly described type strains.</title>
        <authorList>
            <person name="Whitman W.B."/>
            <person name="Woyke T."/>
            <person name="Klenk H.P."/>
            <person name="Zhou Y."/>
            <person name="Lilburn T.G."/>
            <person name="Beck B.J."/>
            <person name="De Vos P."/>
            <person name="Vandamme P."/>
            <person name="Eisen J.A."/>
            <person name="Garrity G."/>
            <person name="Hugenholtz P."/>
            <person name="Kyrpides N.C."/>
        </authorList>
    </citation>
    <scope>NUCLEOTIDE SEQUENCE [LARGE SCALE GENOMIC DNA]</scope>
    <source>
        <strain evidence="3 4">CGMCC 1.7271</strain>
    </source>
</reference>
<accession>A0A562SRL4</accession>
<evidence type="ECO:0000256" key="1">
    <source>
        <dbReference type="SAM" id="MobiDB-lite"/>
    </source>
</evidence>
<feature type="signal peptide" evidence="2">
    <location>
        <begin position="1"/>
        <end position="23"/>
    </location>
</feature>
<name>A0A562SRL4_9BACT</name>
<gene>
    <name evidence="3" type="ORF">IQ13_1767</name>
</gene>